<name>A0A822Y222_NELNU</name>
<comment type="caution">
    <text evidence="1">The sequence shown here is derived from an EMBL/GenBank/DDBJ whole genome shotgun (WGS) entry which is preliminary data.</text>
</comment>
<sequence length="71" mass="8217">MTSFCCLESLTSNHSSFRPLFSAFLSLREELRRWLRVFSAATKGWFLTNVANHLVETHVYHFFSTSLAFGL</sequence>
<dbReference type="AlphaFoldDB" id="A0A822Y222"/>
<evidence type="ECO:0000313" key="1">
    <source>
        <dbReference type="EMBL" id="DAD26497.1"/>
    </source>
</evidence>
<protein>
    <submittedName>
        <fullName evidence="1">Uncharacterized protein</fullName>
    </submittedName>
</protein>
<gene>
    <name evidence="1" type="ORF">HUJ06_027965</name>
</gene>
<dbReference type="EMBL" id="DUZY01000002">
    <property type="protein sequence ID" value="DAD26497.1"/>
    <property type="molecule type" value="Genomic_DNA"/>
</dbReference>
<dbReference type="Proteomes" id="UP000607653">
    <property type="component" value="Unassembled WGS sequence"/>
</dbReference>
<proteinExistence type="predicted"/>
<accession>A0A822Y222</accession>
<organism evidence="1 2">
    <name type="scientific">Nelumbo nucifera</name>
    <name type="common">Sacred lotus</name>
    <dbReference type="NCBI Taxonomy" id="4432"/>
    <lineage>
        <taxon>Eukaryota</taxon>
        <taxon>Viridiplantae</taxon>
        <taxon>Streptophyta</taxon>
        <taxon>Embryophyta</taxon>
        <taxon>Tracheophyta</taxon>
        <taxon>Spermatophyta</taxon>
        <taxon>Magnoliopsida</taxon>
        <taxon>Proteales</taxon>
        <taxon>Nelumbonaceae</taxon>
        <taxon>Nelumbo</taxon>
    </lineage>
</organism>
<reference evidence="1 2" key="1">
    <citation type="journal article" date="2020" name="Mol. Biol. Evol.">
        <title>Distinct Expression and Methylation Patterns for Genes with Different Fates following a Single Whole-Genome Duplication in Flowering Plants.</title>
        <authorList>
            <person name="Shi T."/>
            <person name="Rahmani R.S."/>
            <person name="Gugger P.F."/>
            <person name="Wang M."/>
            <person name="Li H."/>
            <person name="Zhang Y."/>
            <person name="Li Z."/>
            <person name="Wang Q."/>
            <person name="Van de Peer Y."/>
            <person name="Marchal K."/>
            <person name="Chen J."/>
        </authorList>
    </citation>
    <scope>NUCLEOTIDE SEQUENCE [LARGE SCALE GENOMIC DNA]</scope>
    <source>
        <tissue evidence="1">Leaf</tissue>
    </source>
</reference>
<keyword evidence="2" id="KW-1185">Reference proteome</keyword>
<evidence type="ECO:0000313" key="2">
    <source>
        <dbReference type="Proteomes" id="UP000607653"/>
    </source>
</evidence>